<proteinExistence type="predicted"/>
<evidence type="ECO:0000256" key="1">
    <source>
        <dbReference type="SAM" id="MobiDB-lite"/>
    </source>
</evidence>
<reference evidence="2" key="1">
    <citation type="journal article" date="2022" name="Viruses">
        <title>The Parapoynx stagnalis Nucleopolyhedrovirus (PastNPV), a Divergent Member of the Alphabaculovirus Group I Clade, Encodes a Homolog of Ran GTPase.</title>
        <authorList>
            <person name="Harrison R.L."/>
            <person name="Rowley D.L."/>
        </authorList>
    </citation>
    <scope>NUCLEOTIDE SEQUENCE</scope>
    <source>
        <strain evidence="2">BCIPV-473</strain>
    </source>
</reference>
<feature type="compositionally biased region" description="Acidic residues" evidence="1">
    <location>
        <begin position="76"/>
        <end position="89"/>
    </location>
</feature>
<sequence length="89" mass="10496">MTFIDKLPKNYNNLPYNGKRIFEKFYNRSLEIYKSKKIALKLANCAVRKKYMYLNNIWYVRPDANDTDTTSSSESDNSDTDTSFSEDDE</sequence>
<dbReference type="Proteomes" id="UP001264959">
    <property type="component" value="Segment"/>
</dbReference>
<dbReference type="InterPro" id="IPR037205">
    <property type="entry name" value="ChaB_sf"/>
</dbReference>
<accession>A0A9E7YAM0</accession>
<dbReference type="Pfam" id="PF06150">
    <property type="entry name" value="ChaB"/>
    <property type="match status" value="1"/>
</dbReference>
<dbReference type="Gene3D" id="1.10.1740.70">
    <property type="entry name" value="ChaB"/>
    <property type="match status" value="1"/>
</dbReference>
<protein>
    <submittedName>
        <fullName evidence="2">ChaB2</fullName>
    </submittedName>
</protein>
<evidence type="ECO:0000313" key="3">
    <source>
        <dbReference type="Proteomes" id="UP001264959"/>
    </source>
</evidence>
<feature type="region of interest" description="Disordered" evidence="1">
    <location>
        <begin position="65"/>
        <end position="89"/>
    </location>
</feature>
<name>A0A9E7YAM0_9ABAC</name>
<keyword evidence="3" id="KW-1185">Reference proteome</keyword>
<dbReference type="EMBL" id="ON704650">
    <property type="protein sequence ID" value="UZE89766.1"/>
    <property type="molecule type" value="Genomic_DNA"/>
</dbReference>
<organism evidence="2 3">
    <name type="scientific">Parapoynx stagnalis nucleopolyhedrovirus</name>
    <dbReference type="NCBI Taxonomy" id="2993413"/>
    <lineage>
        <taxon>Viruses</taxon>
        <taxon>Viruses incertae sedis</taxon>
        <taxon>Naldaviricetes</taxon>
        <taxon>Lefavirales</taxon>
        <taxon>Baculoviridae</taxon>
        <taxon>Alphabaculovirus</taxon>
        <taxon>Alphabaculovirus pastagnalis</taxon>
    </lineage>
</organism>
<dbReference type="SUPFAM" id="SSF140376">
    <property type="entry name" value="ChaB-like"/>
    <property type="match status" value="1"/>
</dbReference>
<evidence type="ECO:0000313" key="2">
    <source>
        <dbReference type="EMBL" id="UZE89766.1"/>
    </source>
</evidence>
<dbReference type="InterPro" id="IPR009317">
    <property type="entry name" value="ChaB"/>
</dbReference>